<dbReference type="OrthoDB" id="2288540at2759"/>
<sequence length="70" mass="8307">MPSSYNDLDPNIMEALLCNQNWLENLKERKKGKGRWMMRTLMWQKFSNLEIVKKLIVPKILPKIPTTTTM</sequence>
<dbReference type="EMBL" id="JABFAD010000002">
    <property type="protein sequence ID" value="MBA0793012.1"/>
    <property type="molecule type" value="Genomic_DNA"/>
</dbReference>
<dbReference type="AlphaFoldDB" id="A0A7J9G644"/>
<accession>A0A7J9G644</accession>
<dbReference type="Proteomes" id="UP000593560">
    <property type="component" value="Unassembled WGS sequence"/>
</dbReference>
<proteinExistence type="predicted"/>
<comment type="caution">
    <text evidence="1">The sequence shown here is derived from an EMBL/GenBank/DDBJ whole genome shotgun (WGS) entry which is preliminary data.</text>
</comment>
<feature type="non-terminal residue" evidence="1">
    <location>
        <position position="1"/>
    </location>
</feature>
<evidence type="ECO:0000313" key="1">
    <source>
        <dbReference type="EMBL" id="MBA0793012.1"/>
    </source>
</evidence>
<name>A0A7J9G644_9ROSI</name>
<reference evidence="1 2" key="1">
    <citation type="journal article" date="2019" name="Genome Biol. Evol.">
        <title>Insights into the evolution of the New World diploid cottons (Gossypium, subgenus Houzingenia) based on genome sequencing.</title>
        <authorList>
            <person name="Grover C.E."/>
            <person name="Arick M.A. 2nd"/>
            <person name="Thrash A."/>
            <person name="Conover J.L."/>
            <person name="Sanders W.S."/>
            <person name="Peterson D.G."/>
            <person name="Frelichowski J.E."/>
            <person name="Scheffler J.A."/>
            <person name="Scheffler B.E."/>
            <person name="Wendel J.F."/>
        </authorList>
    </citation>
    <scope>NUCLEOTIDE SEQUENCE [LARGE SCALE GENOMIC DNA]</scope>
    <source>
        <strain evidence="1">0</strain>
        <tissue evidence="1">Leaf</tissue>
    </source>
</reference>
<organism evidence="1 2">
    <name type="scientific">Gossypium harknessii</name>
    <dbReference type="NCBI Taxonomy" id="34285"/>
    <lineage>
        <taxon>Eukaryota</taxon>
        <taxon>Viridiplantae</taxon>
        <taxon>Streptophyta</taxon>
        <taxon>Embryophyta</taxon>
        <taxon>Tracheophyta</taxon>
        <taxon>Spermatophyta</taxon>
        <taxon>Magnoliopsida</taxon>
        <taxon>eudicotyledons</taxon>
        <taxon>Gunneridae</taxon>
        <taxon>Pentapetalae</taxon>
        <taxon>rosids</taxon>
        <taxon>malvids</taxon>
        <taxon>Malvales</taxon>
        <taxon>Malvaceae</taxon>
        <taxon>Malvoideae</taxon>
        <taxon>Gossypium</taxon>
    </lineage>
</organism>
<protein>
    <submittedName>
        <fullName evidence="1">Uncharacterized protein</fullName>
    </submittedName>
</protein>
<keyword evidence="2" id="KW-1185">Reference proteome</keyword>
<gene>
    <name evidence="1" type="ORF">Gohar_017449</name>
</gene>
<evidence type="ECO:0000313" key="2">
    <source>
        <dbReference type="Proteomes" id="UP000593560"/>
    </source>
</evidence>